<evidence type="ECO:0000313" key="3">
    <source>
        <dbReference type="EMBL" id="OTG30866.1"/>
    </source>
</evidence>
<reference evidence="3" key="2">
    <citation type="submission" date="2017-02" db="EMBL/GenBank/DDBJ databases">
        <title>Sunflower complete genome.</title>
        <authorList>
            <person name="Langlade N."/>
            <person name="Munos S."/>
        </authorList>
    </citation>
    <scope>NUCLEOTIDE SEQUENCE [LARGE SCALE GENOMIC DNA]</scope>
    <source>
        <tissue evidence="3">Leaves</tissue>
    </source>
</reference>
<accession>A0A251V6X0</accession>
<proteinExistence type="predicted"/>
<feature type="transmembrane region" description="Helical" evidence="1">
    <location>
        <begin position="23"/>
        <end position="43"/>
    </location>
</feature>
<dbReference type="EMBL" id="CM007892">
    <property type="protein sequence ID" value="OTG30866.1"/>
    <property type="molecule type" value="Genomic_DNA"/>
</dbReference>
<reference evidence="2" key="3">
    <citation type="submission" date="2020-06" db="EMBL/GenBank/DDBJ databases">
        <title>Helianthus annuus Genome sequencing and assembly Release 2.</title>
        <authorList>
            <person name="Gouzy J."/>
            <person name="Langlade N."/>
            <person name="Munos S."/>
        </authorList>
    </citation>
    <scope>NUCLEOTIDE SEQUENCE</scope>
    <source>
        <tissue evidence="2">Leaves</tissue>
    </source>
</reference>
<dbReference type="EMBL" id="MNCJ02000318">
    <property type="protein sequence ID" value="KAF5814203.1"/>
    <property type="molecule type" value="Genomic_DNA"/>
</dbReference>
<keyword evidence="1" id="KW-0472">Membrane</keyword>
<keyword evidence="1" id="KW-0812">Transmembrane</keyword>
<dbReference type="AlphaFoldDB" id="A0A251V6X0"/>
<keyword evidence="1" id="KW-1133">Transmembrane helix</keyword>
<dbReference type="InParanoid" id="A0A251V6X0"/>
<evidence type="ECO:0000313" key="4">
    <source>
        <dbReference type="Proteomes" id="UP000215914"/>
    </source>
</evidence>
<keyword evidence="4" id="KW-1185">Reference proteome</keyword>
<evidence type="ECO:0000313" key="2">
    <source>
        <dbReference type="EMBL" id="KAF5814203.1"/>
    </source>
</evidence>
<dbReference type="Gramene" id="mRNA:HanXRQr2_Chr03g0108311">
    <property type="protein sequence ID" value="mRNA:HanXRQr2_Chr03g0108311"/>
    <property type="gene ID" value="HanXRQr2_Chr03g0108311"/>
</dbReference>
<reference evidence="2 4" key="1">
    <citation type="journal article" date="2017" name="Nature">
        <title>The sunflower genome provides insights into oil metabolism, flowering and Asterid evolution.</title>
        <authorList>
            <person name="Badouin H."/>
            <person name="Gouzy J."/>
            <person name="Grassa C.J."/>
            <person name="Murat F."/>
            <person name="Staton S.E."/>
            <person name="Cottret L."/>
            <person name="Lelandais-Briere C."/>
            <person name="Owens G.L."/>
            <person name="Carrere S."/>
            <person name="Mayjonade B."/>
            <person name="Legrand L."/>
            <person name="Gill N."/>
            <person name="Kane N.C."/>
            <person name="Bowers J.E."/>
            <person name="Hubner S."/>
            <person name="Bellec A."/>
            <person name="Berard A."/>
            <person name="Berges H."/>
            <person name="Blanchet N."/>
            <person name="Boniface M.C."/>
            <person name="Brunel D."/>
            <person name="Catrice O."/>
            <person name="Chaidir N."/>
            <person name="Claudel C."/>
            <person name="Donnadieu C."/>
            <person name="Faraut T."/>
            <person name="Fievet G."/>
            <person name="Helmstetter N."/>
            <person name="King M."/>
            <person name="Knapp S.J."/>
            <person name="Lai Z."/>
            <person name="Le Paslier M.C."/>
            <person name="Lippi Y."/>
            <person name="Lorenzon L."/>
            <person name="Mandel J.R."/>
            <person name="Marage G."/>
            <person name="Marchand G."/>
            <person name="Marquand E."/>
            <person name="Bret-Mestries E."/>
            <person name="Morien E."/>
            <person name="Nambeesan S."/>
            <person name="Nguyen T."/>
            <person name="Pegot-Espagnet P."/>
            <person name="Pouilly N."/>
            <person name="Raftis F."/>
            <person name="Sallet E."/>
            <person name="Schiex T."/>
            <person name="Thomas J."/>
            <person name="Vandecasteele C."/>
            <person name="Vares D."/>
            <person name="Vear F."/>
            <person name="Vautrin S."/>
            <person name="Crespi M."/>
            <person name="Mangin B."/>
            <person name="Burke J.M."/>
            <person name="Salse J."/>
            <person name="Munos S."/>
            <person name="Vincourt P."/>
            <person name="Rieseberg L.H."/>
            <person name="Langlade N.B."/>
        </authorList>
    </citation>
    <scope>NUCLEOTIDE SEQUENCE [LARGE SCALE GENOMIC DNA]</scope>
    <source>
        <strain evidence="4">cv. SF193</strain>
        <tissue evidence="2">Leaves</tissue>
    </source>
</reference>
<protein>
    <submittedName>
        <fullName evidence="3">Uncharacterized protein</fullName>
    </submittedName>
</protein>
<name>A0A251V6X0_HELAN</name>
<evidence type="ECO:0000256" key="1">
    <source>
        <dbReference type="SAM" id="Phobius"/>
    </source>
</evidence>
<dbReference type="Proteomes" id="UP000215914">
    <property type="component" value="Chromosome 3"/>
</dbReference>
<sequence>MIEEDDRKIVASSRRWPFRNNHLTRSLGLFSILFLARYFQVIAMQPMMRKSRFEEMNRMA</sequence>
<gene>
    <name evidence="3" type="ORF">HannXRQ_Chr03g0069181</name>
    <name evidence="2" type="ORF">HanXRQr2_Chr03g0108311</name>
</gene>
<organism evidence="3 4">
    <name type="scientific">Helianthus annuus</name>
    <name type="common">Common sunflower</name>
    <dbReference type="NCBI Taxonomy" id="4232"/>
    <lineage>
        <taxon>Eukaryota</taxon>
        <taxon>Viridiplantae</taxon>
        <taxon>Streptophyta</taxon>
        <taxon>Embryophyta</taxon>
        <taxon>Tracheophyta</taxon>
        <taxon>Spermatophyta</taxon>
        <taxon>Magnoliopsida</taxon>
        <taxon>eudicotyledons</taxon>
        <taxon>Gunneridae</taxon>
        <taxon>Pentapetalae</taxon>
        <taxon>asterids</taxon>
        <taxon>campanulids</taxon>
        <taxon>Asterales</taxon>
        <taxon>Asteraceae</taxon>
        <taxon>Asteroideae</taxon>
        <taxon>Heliantheae alliance</taxon>
        <taxon>Heliantheae</taxon>
        <taxon>Helianthus</taxon>
    </lineage>
</organism>